<name>A0A176RZS2_9GAMM</name>
<evidence type="ECO:0000313" key="2">
    <source>
        <dbReference type="Proteomes" id="UP000076962"/>
    </source>
</evidence>
<evidence type="ECO:0000313" key="1">
    <source>
        <dbReference type="EMBL" id="OAD21301.1"/>
    </source>
</evidence>
<sequence length="36" mass="3852">MLPSTTLDCTACVIALAPRHLERPSAHAPVVASFEF</sequence>
<keyword evidence="2" id="KW-1185">Reference proteome</keyword>
<accession>A0A176RZS2</accession>
<protein>
    <submittedName>
        <fullName evidence="1">Uncharacterized protein</fullName>
    </submittedName>
</protein>
<gene>
    <name evidence="1" type="ORF">THIOM_002937</name>
</gene>
<reference evidence="1 2" key="1">
    <citation type="submission" date="2016-05" db="EMBL/GenBank/DDBJ databases">
        <title>Single-cell genome of chain-forming Candidatus Thiomargarita nelsonii and comparison to other large sulfur-oxidizing bacteria.</title>
        <authorList>
            <person name="Winkel M."/>
            <person name="Salman V."/>
            <person name="Woyke T."/>
            <person name="Schulz-Vogt H."/>
            <person name="Richter M."/>
            <person name="Flood B."/>
            <person name="Bailey J."/>
            <person name="Amann R."/>
            <person name="Mussmann M."/>
        </authorList>
    </citation>
    <scope>NUCLEOTIDE SEQUENCE [LARGE SCALE GENOMIC DNA]</scope>
    <source>
        <strain evidence="1 2">THI036</strain>
    </source>
</reference>
<organism evidence="1 2">
    <name type="scientific">Candidatus Thiomargarita nelsonii</name>
    <dbReference type="NCBI Taxonomy" id="1003181"/>
    <lineage>
        <taxon>Bacteria</taxon>
        <taxon>Pseudomonadati</taxon>
        <taxon>Pseudomonadota</taxon>
        <taxon>Gammaproteobacteria</taxon>
        <taxon>Thiotrichales</taxon>
        <taxon>Thiotrichaceae</taxon>
        <taxon>Thiomargarita</taxon>
    </lineage>
</organism>
<proteinExistence type="predicted"/>
<dbReference type="AlphaFoldDB" id="A0A176RZS2"/>
<feature type="non-terminal residue" evidence="1">
    <location>
        <position position="36"/>
    </location>
</feature>
<dbReference type="EMBL" id="LUTY01001731">
    <property type="protein sequence ID" value="OAD21301.1"/>
    <property type="molecule type" value="Genomic_DNA"/>
</dbReference>
<comment type="caution">
    <text evidence="1">The sequence shown here is derived from an EMBL/GenBank/DDBJ whole genome shotgun (WGS) entry which is preliminary data.</text>
</comment>
<dbReference type="Proteomes" id="UP000076962">
    <property type="component" value="Unassembled WGS sequence"/>
</dbReference>